<reference evidence="9 10" key="1">
    <citation type="submission" date="2021-03" db="EMBL/GenBank/DDBJ databases">
        <title>Winogradskyella sp. nov., isolated from costal sediment.</title>
        <authorList>
            <person name="Gao C."/>
        </authorList>
    </citation>
    <scope>NUCLEOTIDE SEQUENCE [LARGE SCALE GENOMIC DNA]</scope>
    <source>
        <strain evidence="9 10">DF17</strain>
    </source>
</reference>
<dbReference type="Pfam" id="PF03349">
    <property type="entry name" value="Toluene_X"/>
    <property type="match status" value="1"/>
</dbReference>
<dbReference type="InterPro" id="IPR005017">
    <property type="entry name" value="OMPP1/FadL/TodX"/>
</dbReference>
<gene>
    <name evidence="9" type="ORF">J4050_06060</name>
</gene>
<protein>
    <submittedName>
        <fullName evidence="9">Outer membrane protein transport protein</fullName>
    </submittedName>
</protein>
<proteinExistence type="inferred from homology"/>
<feature type="signal peptide" evidence="8">
    <location>
        <begin position="1"/>
        <end position="19"/>
    </location>
</feature>
<evidence type="ECO:0000256" key="5">
    <source>
        <dbReference type="ARBA" id="ARBA00022729"/>
    </source>
</evidence>
<feature type="chain" id="PRO_5045443090" evidence="8">
    <location>
        <begin position="20"/>
        <end position="506"/>
    </location>
</feature>
<comment type="caution">
    <text evidence="9">The sequence shown here is derived from an EMBL/GenBank/DDBJ whole genome shotgun (WGS) entry which is preliminary data.</text>
</comment>
<evidence type="ECO:0000256" key="4">
    <source>
        <dbReference type="ARBA" id="ARBA00022692"/>
    </source>
</evidence>
<comment type="similarity">
    <text evidence="2">Belongs to the OmpP1/FadL family.</text>
</comment>
<keyword evidence="5 8" id="KW-0732">Signal</keyword>
<evidence type="ECO:0000256" key="2">
    <source>
        <dbReference type="ARBA" id="ARBA00008163"/>
    </source>
</evidence>
<keyword evidence="4" id="KW-0812">Transmembrane</keyword>
<evidence type="ECO:0000313" key="10">
    <source>
        <dbReference type="Proteomes" id="UP000676776"/>
    </source>
</evidence>
<evidence type="ECO:0000256" key="8">
    <source>
        <dbReference type="SAM" id="SignalP"/>
    </source>
</evidence>
<dbReference type="PANTHER" id="PTHR35093">
    <property type="entry name" value="OUTER MEMBRANE PROTEIN NMB0088-RELATED"/>
    <property type="match status" value="1"/>
</dbReference>
<evidence type="ECO:0000256" key="7">
    <source>
        <dbReference type="ARBA" id="ARBA00023237"/>
    </source>
</evidence>
<keyword evidence="6" id="KW-0472">Membrane</keyword>
<accession>A0ABS3T0M3</accession>
<evidence type="ECO:0000313" key="9">
    <source>
        <dbReference type="EMBL" id="MBO3116301.1"/>
    </source>
</evidence>
<dbReference type="Proteomes" id="UP000676776">
    <property type="component" value="Unassembled WGS sequence"/>
</dbReference>
<dbReference type="Gene3D" id="2.40.160.60">
    <property type="entry name" value="Outer membrane protein transport protein (OMPP1/FadL/TodX)"/>
    <property type="match status" value="1"/>
</dbReference>
<comment type="subcellular location">
    <subcellularLocation>
        <location evidence="1">Cell outer membrane</location>
        <topology evidence="1">Multi-pass membrane protein</topology>
    </subcellularLocation>
</comment>
<name>A0ABS3T0M3_9FLAO</name>
<sequence length="506" mass="56060">MKKTILIFIGLIFSSLAQAQDVSDALRYSIDEIQGTARFRAMGGAFGALGGDMSAVNINPAGSAIFNTSHASLSFGVFDINRNVNYFNGTNSSSNTNFDLNQLGAAFVLKNVNPNSKWKGFTLSVAYDRAADFDEDWLASGVNPNTSIGNYFSEYAQGRRLDEISALPGESISQAYDIIGSLYGFGNQQAFLGYEGYIIDPISDTGDNTAYTSNISGSNFAQDFSYISRGYNGKFAFNFASNYNDKIYFGINLNGHFINYERSTFLRESNSNQSSTVTNVNFGNDLRVFGSGFSIQLGAIAKLTEELRVGLSYNSPTWYRISEETSQYLATTRIENGTNISEIISPNVINIYPEYRLQSPSRFTGSLAYVFGKKAILSFDYSFRDYSNAQFRPSSDSFFNVLNNQISNTLGTASTYRIGGEYRINRFSLRGGYRFEESPYQDDRFFGDLTGYSAGLGYNLGSMSIDFAFSQSERNIGYQLYSVGLTDSAQLDTRFTDFILTLAFAF</sequence>
<dbReference type="RefSeq" id="WP_208153291.1">
    <property type="nucleotide sequence ID" value="NZ_JAGEVF010000003.1"/>
</dbReference>
<keyword evidence="10" id="KW-1185">Reference proteome</keyword>
<keyword evidence="7" id="KW-0998">Cell outer membrane</keyword>
<evidence type="ECO:0000256" key="1">
    <source>
        <dbReference type="ARBA" id="ARBA00004571"/>
    </source>
</evidence>
<dbReference type="PANTHER" id="PTHR35093:SF8">
    <property type="entry name" value="OUTER MEMBRANE PROTEIN NMB0088-RELATED"/>
    <property type="match status" value="1"/>
</dbReference>
<organism evidence="9 10">
    <name type="scientific">Winogradskyella pelagia</name>
    <dbReference type="NCBI Taxonomy" id="2819984"/>
    <lineage>
        <taxon>Bacteria</taxon>
        <taxon>Pseudomonadati</taxon>
        <taxon>Bacteroidota</taxon>
        <taxon>Flavobacteriia</taxon>
        <taxon>Flavobacteriales</taxon>
        <taxon>Flavobacteriaceae</taxon>
        <taxon>Winogradskyella</taxon>
    </lineage>
</organism>
<keyword evidence="3" id="KW-1134">Transmembrane beta strand</keyword>
<evidence type="ECO:0000256" key="6">
    <source>
        <dbReference type="ARBA" id="ARBA00023136"/>
    </source>
</evidence>
<evidence type="ECO:0000256" key="3">
    <source>
        <dbReference type="ARBA" id="ARBA00022452"/>
    </source>
</evidence>
<dbReference type="EMBL" id="JAGEVF010000003">
    <property type="protein sequence ID" value="MBO3116301.1"/>
    <property type="molecule type" value="Genomic_DNA"/>
</dbReference>
<dbReference type="SUPFAM" id="SSF56935">
    <property type="entry name" value="Porins"/>
    <property type="match status" value="1"/>
</dbReference>